<sequence length="832" mass="90714">MQLSDLPSRVLKNGLFPFVGPEFSLFLRCTSRHLSYLWGEDAPQGGETCRLPETSLKECCRFASTPLLLWCFDLPQPPPLDWCAFWLAFHGRLPDFSDISGKLGELFWGFGSHSGGGKPARVAVGDNEVLSVPTVRRMFTWSAAVCGAAKRNDAIMLHKVVHSMIEAVEGLGFGQNGRLSMLVGKLALEAAEAGSLEVLRVLKGCFGVQLSVDQFAYARQECPRVTSETLTFLRREGMMEVETDGQVWLAGACGDRDCLTAAWTAEEAEGSSASRLVRLALTGALFSREIGRVKSVMESVLLLLGGGERSAGVFTLSMQQPCMQTEWPSELAAAMGETEILRWIVESGILPLSAVAVEEAAETGAISTLEYILSLPPPRGLGLGDGWASRGEENPAKRPIPILPKESPAWQLILRAVESAVGGGQLVVLQWLEREGLVETCTERERERGGPQASVQGEGEETGKGKGQTEPVYSADAFQTPPETQAVSLGDPSVGSRCLSAAASVRAWDVVAWLWRGGARLSAPSDWIRFLQSVAGMSTEEVENGALELVLSIADQNPHGQEEGEDHGSLREATRELIPVICRTVCVDGCWEAAEALLRKEVALKVQTAVMMDSDMTEKNPGRRPPKHSGLRGKPEEGNSRSKESQLVAALLSIPGRRLLPMLQSPVAFESQTCPWFSPGPLSVGCNTHRDLAPSGHPAGRCSRGYGGKKVWSFSDWLKRWEGGVRLFTGLHDWLMDCHRDAHRDSTETRSNREREKEKPPSVSTEVLPSLCILLLEVHPNVRKNASNCLRQISLASSNDGTLVLAANTDERGRSVREKFWDLAEQIEKLNC</sequence>
<gene>
    <name evidence="2" type="ORF">Cvel_7160</name>
</gene>
<organism evidence="2">
    <name type="scientific">Chromera velia CCMP2878</name>
    <dbReference type="NCBI Taxonomy" id="1169474"/>
    <lineage>
        <taxon>Eukaryota</taxon>
        <taxon>Sar</taxon>
        <taxon>Alveolata</taxon>
        <taxon>Colpodellida</taxon>
        <taxon>Chromeraceae</taxon>
        <taxon>Chromera</taxon>
    </lineage>
</organism>
<name>A0A0G4HK50_9ALVE</name>
<protein>
    <submittedName>
        <fullName evidence="2">Uncharacterized protein</fullName>
    </submittedName>
</protein>
<dbReference type="PANTHER" id="PTHR46586">
    <property type="entry name" value="ANKYRIN REPEAT-CONTAINING PROTEIN"/>
    <property type="match status" value="1"/>
</dbReference>
<accession>A0A0G4HK50</accession>
<dbReference type="VEuPathDB" id="CryptoDB:Cvel_7160"/>
<reference evidence="2" key="1">
    <citation type="submission" date="2014-11" db="EMBL/GenBank/DDBJ databases">
        <authorList>
            <person name="Otto D Thomas"/>
            <person name="Naeem Raeece"/>
        </authorList>
    </citation>
    <scope>NUCLEOTIDE SEQUENCE</scope>
</reference>
<dbReference type="EMBL" id="CDMZ01002926">
    <property type="protein sequence ID" value="CEM44423.1"/>
    <property type="molecule type" value="Genomic_DNA"/>
</dbReference>
<proteinExistence type="predicted"/>
<dbReference type="PANTHER" id="PTHR46586:SF3">
    <property type="entry name" value="ANKYRIN REPEAT-CONTAINING PROTEIN"/>
    <property type="match status" value="1"/>
</dbReference>
<evidence type="ECO:0000313" key="2">
    <source>
        <dbReference type="EMBL" id="CEM44423.1"/>
    </source>
</evidence>
<dbReference type="AlphaFoldDB" id="A0A0G4HK50"/>
<feature type="compositionally biased region" description="Basic and acidic residues" evidence="1">
    <location>
        <begin position="633"/>
        <end position="644"/>
    </location>
</feature>
<feature type="compositionally biased region" description="Basic residues" evidence="1">
    <location>
        <begin position="622"/>
        <end position="631"/>
    </location>
</feature>
<feature type="region of interest" description="Disordered" evidence="1">
    <location>
        <begin position="442"/>
        <end position="469"/>
    </location>
</feature>
<feature type="compositionally biased region" description="Basic and acidic residues" evidence="1">
    <location>
        <begin position="743"/>
        <end position="760"/>
    </location>
</feature>
<feature type="region of interest" description="Disordered" evidence="1">
    <location>
        <begin position="743"/>
        <end position="763"/>
    </location>
</feature>
<dbReference type="InterPro" id="IPR052050">
    <property type="entry name" value="SecEffector_AnkRepeat"/>
</dbReference>
<evidence type="ECO:0000256" key="1">
    <source>
        <dbReference type="SAM" id="MobiDB-lite"/>
    </source>
</evidence>
<feature type="region of interest" description="Disordered" evidence="1">
    <location>
        <begin position="613"/>
        <end position="644"/>
    </location>
</feature>